<keyword evidence="4 6" id="KW-1133">Transmembrane helix</keyword>
<dbReference type="InterPro" id="IPR052027">
    <property type="entry name" value="PspC"/>
</dbReference>
<evidence type="ECO:0000259" key="7">
    <source>
        <dbReference type="Pfam" id="PF04024"/>
    </source>
</evidence>
<reference evidence="9" key="2">
    <citation type="journal article" date="2010" name="Stand. Genomic Sci.">
        <title>Complete genome sequence of Thermosphaera aggregans type strain (M11TLT).</title>
        <authorList>
            <person name="Spring S."/>
            <person name="Rachel R."/>
            <person name="Lapidus A."/>
            <person name="Davenport K."/>
            <person name="Tice H."/>
            <person name="Copeland A."/>
            <person name="Cheng J.-F."/>
            <person name="Lucas S."/>
            <person name="Chen F."/>
            <person name="Nolan M."/>
            <person name="Bruce D."/>
            <person name="Goodwin L."/>
            <person name="Pitluck S."/>
            <person name="Ivanova N."/>
            <person name="Mavromatis K."/>
            <person name="Ovchinnikova G."/>
            <person name="Pati A."/>
            <person name="Chen A."/>
            <person name="Palaniappan K."/>
            <person name="Land M."/>
            <person name="Hauser L."/>
            <person name="Chang Y.-J."/>
            <person name="Jeffries C.C."/>
            <person name="Brettin T."/>
            <person name="Detter J.C."/>
            <person name="Tapia R."/>
            <person name="Han C."/>
            <person name="Heimerl T."/>
            <person name="Weikl F."/>
            <person name="Brambilla E."/>
            <person name="Goker M."/>
            <person name="Bristow J."/>
            <person name="Eisen J.A."/>
            <person name="Markowitz V."/>
            <person name="Hugenholtz P."/>
            <person name="Kyrpides N.C."/>
            <person name="Klenk H.-P."/>
        </authorList>
    </citation>
    <scope>NUCLEOTIDE SEQUENCE [LARGE SCALE GENOMIC DNA]</scope>
    <source>
        <strain evidence="9">DSM 11486 / M11TL</strain>
    </source>
</reference>
<dbReference type="PANTHER" id="PTHR33885:SF3">
    <property type="entry name" value="PHAGE SHOCK PROTEIN C"/>
    <property type="match status" value="1"/>
</dbReference>
<dbReference type="InterPro" id="IPR007168">
    <property type="entry name" value="Phageshock_PspC_N"/>
</dbReference>
<feature type="transmembrane region" description="Helical" evidence="6">
    <location>
        <begin position="125"/>
        <end position="142"/>
    </location>
</feature>
<keyword evidence="5 6" id="KW-0472">Membrane</keyword>
<proteinExistence type="predicted"/>
<evidence type="ECO:0000256" key="4">
    <source>
        <dbReference type="ARBA" id="ARBA00022989"/>
    </source>
</evidence>
<evidence type="ECO:0000313" key="8">
    <source>
        <dbReference type="EMBL" id="ADG91195.1"/>
    </source>
</evidence>
<dbReference type="Pfam" id="PF04024">
    <property type="entry name" value="PspC"/>
    <property type="match status" value="1"/>
</dbReference>
<accession>D5U245</accession>
<dbReference type="AlphaFoldDB" id="D5U245"/>
<evidence type="ECO:0000256" key="5">
    <source>
        <dbReference type="ARBA" id="ARBA00023136"/>
    </source>
</evidence>
<dbReference type="RefSeq" id="WP_013129788.1">
    <property type="nucleotide sequence ID" value="NC_014160.1"/>
</dbReference>
<dbReference type="PANTHER" id="PTHR33885">
    <property type="entry name" value="PHAGE SHOCK PROTEIN C"/>
    <property type="match status" value="1"/>
</dbReference>
<dbReference type="Proteomes" id="UP000002376">
    <property type="component" value="Chromosome"/>
</dbReference>
<evidence type="ECO:0000256" key="1">
    <source>
        <dbReference type="ARBA" id="ARBA00004162"/>
    </source>
</evidence>
<reference key="3">
    <citation type="submission" date="2010-02" db="EMBL/GenBank/DDBJ databases">
        <title>Complete genome sequence of Thermosphaera aggregans type strain (M11TL).</title>
        <authorList>
            <consortium name="US DOE Joint Genome Institute (JGI-PGF)"/>
            <person name="Spring S."/>
            <person name="Lapidus A."/>
            <person name="Munk C."/>
            <person name="Schroeder M."/>
            <person name="Glavina Del Rio T."/>
            <person name="Tice H."/>
            <person name="Copeland A."/>
            <person name="Cheng J.-F."/>
            <person name="Lucas S."/>
            <person name="Chen F."/>
            <person name="Nolan M."/>
            <person name="Bruce D."/>
            <person name="Goodwin L."/>
            <person name="Pitluck S."/>
            <person name="Ivanova N."/>
            <person name="Mavromatis K."/>
            <person name="Ovchinnikova G."/>
            <person name="Pati A."/>
            <person name="Chen A."/>
            <person name="Palaniappan K."/>
            <person name="Land M."/>
            <person name="Hauser L."/>
            <person name="Chang Y.-J."/>
            <person name="Jeffries C.C."/>
            <person name="Brettin T."/>
            <person name="Detter J.C."/>
            <person name="Tapia R."/>
            <person name="Han C."/>
            <person name="Chain P."/>
            <person name="Heimerl T."/>
            <person name="Weik F."/>
            <person name="Goker M."/>
            <person name="Rachel R."/>
            <person name="Bristow J."/>
            <person name="Eisen J.A."/>
            <person name="Markowitz V."/>
            <person name="Hugenholtz P."/>
            <person name="Kyrpides N.C."/>
            <person name="Klenk H.-P."/>
        </authorList>
    </citation>
    <scope>NUCLEOTIDE SEQUENCE</scope>
    <source>
        <strain>DSM 11486</strain>
    </source>
</reference>
<feature type="transmembrane region" description="Helical" evidence="6">
    <location>
        <begin position="35"/>
        <end position="60"/>
    </location>
</feature>
<evidence type="ECO:0000313" key="9">
    <source>
        <dbReference type="Proteomes" id="UP000002376"/>
    </source>
</evidence>
<organism evidence="8 9">
    <name type="scientific">Thermosphaera aggregans (strain DSM 11486 / M11TL)</name>
    <dbReference type="NCBI Taxonomy" id="633148"/>
    <lineage>
        <taxon>Archaea</taxon>
        <taxon>Thermoproteota</taxon>
        <taxon>Thermoprotei</taxon>
        <taxon>Desulfurococcales</taxon>
        <taxon>Desulfurococcaceae</taxon>
        <taxon>Thermosphaera</taxon>
    </lineage>
</organism>
<keyword evidence="9" id="KW-1185">Reference proteome</keyword>
<dbReference type="GeneID" id="41582768"/>
<dbReference type="STRING" id="633148.Tagg_0923"/>
<keyword evidence="2" id="KW-1003">Cell membrane</keyword>
<feature type="transmembrane region" description="Helical" evidence="6">
    <location>
        <begin position="85"/>
        <end position="105"/>
    </location>
</feature>
<reference evidence="8 9" key="1">
    <citation type="journal article" date="2010" name="Stand. Genomic Sci.">
        <title>Complete genome sequence of Thermosphaera aggregans type strain (M11TL).</title>
        <authorList>
            <person name="Spring S."/>
            <person name="Rachel R."/>
            <person name="Lapidus A."/>
            <person name="Davenport K."/>
            <person name="Tice H."/>
            <person name="Copeland A."/>
            <person name="Cheng J.F."/>
            <person name="Lucas S."/>
            <person name="Chen F."/>
            <person name="Nolan M."/>
            <person name="Bruce D."/>
            <person name="Goodwin L."/>
            <person name="Pitluck S."/>
            <person name="Ivanova N."/>
            <person name="Mavromatis K."/>
            <person name="Ovchinnikova G."/>
            <person name="Pati A."/>
            <person name="Chen A."/>
            <person name="Palaniappan K."/>
            <person name="Land M."/>
            <person name="Hauser L."/>
            <person name="Chang Y.J."/>
            <person name="Jeffries C.C."/>
            <person name="Brettin T."/>
            <person name="Detter J.C."/>
            <person name="Tapia R."/>
            <person name="Han C."/>
            <person name="Heimerl T."/>
            <person name="Weikl F."/>
            <person name="Brambilla E."/>
            <person name="Goker M."/>
            <person name="Bristow J."/>
            <person name="Eisen J.A."/>
            <person name="Markowitz V."/>
            <person name="Hugenholtz P."/>
            <person name="Kyrpides N.C."/>
            <person name="Klenk H.P."/>
        </authorList>
    </citation>
    <scope>NUCLEOTIDE SEQUENCE [LARGE SCALE GENOMIC DNA]</scope>
    <source>
        <strain evidence="9">DSM 11486 / M11TL</strain>
    </source>
</reference>
<dbReference type="GO" id="GO:0005886">
    <property type="term" value="C:plasma membrane"/>
    <property type="evidence" value="ECO:0007669"/>
    <property type="project" value="UniProtKB-SubCell"/>
</dbReference>
<comment type="subcellular location">
    <subcellularLocation>
        <location evidence="1">Cell membrane</location>
        <topology evidence="1">Single-pass membrane protein</topology>
    </subcellularLocation>
</comment>
<evidence type="ECO:0000256" key="2">
    <source>
        <dbReference type="ARBA" id="ARBA00022475"/>
    </source>
</evidence>
<evidence type="ECO:0000256" key="3">
    <source>
        <dbReference type="ARBA" id="ARBA00022692"/>
    </source>
</evidence>
<gene>
    <name evidence="8" type="ordered locus">Tagg_0923</name>
</gene>
<protein>
    <submittedName>
        <fullName evidence="8">Phage shock protein C, PspC</fullName>
    </submittedName>
</protein>
<name>D5U245_THEAM</name>
<dbReference type="HOGENOM" id="CLU_099432_0_1_2"/>
<keyword evidence="3 6" id="KW-0812">Transmembrane</keyword>
<dbReference type="EMBL" id="CP001939">
    <property type="protein sequence ID" value="ADG91195.1"/>
    <property type="molecule type" value="Genomic_DNA"/>
</dbReference>
<dbReference type="eggNOG" id="arCOG03456">
    <property type="taxonomic scope" value="Archaea"/>
</dbReference>
<feature type="domain" description="Phage shock protein PspC N-terminal" evidence="7">
    <location>
        <begin position="5"/>
        <end position="63"/>
    </location>
</feature>
<sequence length="159" mass="17514">MSETRRLYRSRSDKILCGVCGGIASYFRVDPTIVRLLWVAITVLSPLLGLILYIVACLIIPEEPGLQQPTTSHPPRLEENVEERILLVIGIILLVVGGLIITSVVGDLVKDFVRWGSIAWVDERLRGLAGIVLVIVGLVLILKLREKQVKPAPSSQQSL</sequence>
<dbReference type="OrthoDB" id="103681at2157"/>
<evidence type="ECO:0000256" key="6">
    <source>
        <dbReference type="SAM" id="Phobius"/>
    </source>
</evidence>
<dbReference type="KEGG" id="tag:Tagg_0923"/>